<dbReference type="AlphaFoldDB" id="A0AA35RYH2"/>
<comment type="caution">
    <text evidence="2">The sequence shown here is derived from an EMBL/GenBank/DDBJ whole genome shotgun (WGS) entry which is preliminary data.</text>
</comment>
<protein>
    <submittedName>
        <fullName evidence="2">Uncharacterized protein</fullName>
    </submittedName>
</protein>
<organism evidence="2 3">
    <name type="scientific">Geodia barretti</name>
    <name type="common">Barrett's horny sponge</name>
    <dbReference type="NCBI Taxonomy" id="519541"/>
    <lineage>
        <taxon>Eukaryota</taxon>
        <taxon>Metazoa</taxon>
        <taxon>Porifera</taxon>
        <taxon>Demospongiae</taxon>
        <taxon>Heteroscleromorpha</taxon>
        <taxon>Tetractinellida</taxon>
        <taxon>Astrophorina</taxon>
        <taxon>Geodiidae</taxon>
        <taxon>Geodia</taxon>
    </lineage>
</organism>
<feature type="compositionally biased region" description="Low complexity" evidence="1">
    <location>
        <begin position="18"/>
        <end position="28"/>
    </location>
</feature>
<proteinExistence type="predicted"/>
<dbReference type="Proteomes" id="UP001174909">
    <property type="component" value="Unassembled WGS sequence"/>
</dbReference>
<feature type="region of interest" description="Disordered" evidence="1">
    <location>
        <begin position="1"/>
        <end position="46"/>
    </location>
</feature>
<feature type="compositionally biased region" description="Basic and acidic residues" evidence="1">
    <location>
        <begin position="172"/>
        <end position="183"/>
    </location>
</feature>
<dbReference type="EMBL" id="CASHTH010001800">
    <property type="protein sequence ID" value="CAI8020098.1"/>
    <property type="molecule type" value="Genomic_DNA"/>
</dbReference>
<evidence type="ECO:0000313" key="2">
    <source>
        <dbReference type="EMBL" id="CAI8020098.1"/>
    </source>
</evidence>
<keyword evidence="3" id="KW-1185">Reference proteome</keyword>
<feature type="region of interest" description="Disordered" evidence="1">
    <location>
        <begin position="59"/>
        <end position="126"/>
    </location>
</feature>
<feature type="compositionally biased region" description="Acidic residues" evidence="1">
    <location>
        <begin position="94"/>
        <end position="103"/>
    </location>
</feature>
<name>A0AA35RYH2_GEOBA</name>
<evidence type="ECO:0000313" key="3">
    <source>
        <dbReference type="Proteomes" id="UP001174909"/>
    </source>
</evidence>
<evidence type="ECO:0000256" key="1">
    <source>
        <dbReference type="SAM" id="MobiDB-lite"/>
    </source>
</evidence>
<accession>A0AA35RYH2</accession>
<reference evidence="2" key="1">
    <citation type="submission" date="2023-03" db="EMBL/GenBank/DDBJ databases">
        <authorList>
            <person name="Steffen K."/>
            <person name="Cardenas P."/>
        </authorList>
    </citation>
    <scope>NUCLEOTIDE SEQUENCE</scope>
</reference>
<sequence>MVPILSGEGPKHEHRDSGISVMSGSSSITPTPVGSEEVVPSSGQPAAAETVKILLTATGVANTSTTTGGGGRERARDAAPEGEEEDNIVTTIDEVSDEEPMLDEGEKTPEPLQQMPTSPPPSITTHSYTAASCLSQRRCGLGDDISQISIADITVCPPTPESGQERSGVGGRSEERLPGDAHQRSVGHRTPPHTSHETHDRQTQFFLVHQHHSS</sequence>
<gene>
    <name evidence="2" type="ORF">GBAR_LOCUS12026</name>
</gene>
<feature type="region of interest" description="Disordered" evidence="1">
    <location>
        <begin position="153"/>
        <end position="214"/>
    </location>
</feature>